<reference evidence="1" key="1">
    <citation type="journal article" date="2014" name="Front. Microbiol.">
        <title>High frequency of phylogenetically diverse reductive dehalogenase-homologous genes in deep subseafloor sedimentary metagenomes.</title>
        <authorList>
            <person name="Kawai M."/>
            <person name="Futagami T."/>
            <person name="Toyoda A."/>
            <person name="Takaki Y."/>
            <person name="Nishi S."/>
            <person name="Hori S."/>
            <person name="Arai W."/>
            <person name="Tsubouchi T."/>
            <person name="Morono Y."/>
            <person name="Uchiyama I."/>
            <person name="Ito T."/>
            <person name="Fujiyama A."/>
            <person name="Inagaki F."/>
            <person name="Takami H."/>
        </authorList>
    </citation>
    <scope>NUCLEOTIDE SEQUENCE</scope>
    <source>
        <strain evidence="1">Expedition CK06-06</strain>
    </source>
</reference>
<accession>X1C5A8</accession>
<dbReference type="InterPro" id="IPR014729">
    <property type="entry name" value="Rossmann-like_a/b/a_fold"/>
</dbReference>
<evidence type="ECO:0000313" key="1">
    <source>
        <dbReference type="EMBL" id="GAH02542.1"/>
    </source>
</evidence>
<dbReference type="Gene3D" id="3.40.50.620">
    <property type="entry name" value="HUPs"/>
    <property type="match status" value="1"/>
</dbReference>
<dbReference type="AlphaFoldDB" id="X1C5A8"/>
<gene>
    <name evidence="1" type="ORF">S01H4_39837</name>
</gene>
<proteinExistence type="predicted"/>
<comment type="caution">
    <text evidence="1">The sequence shown here is derived from an EMBL/GenBank/DDBJ whole genome shotgun (WGS) entry which is preliminary data.</text>
</comment>
<sequence length="87" mass="9833">MTYDERKEILESIRYIWKVVPQISKGDSAVDSLVCYRPDIFAKGGDRGPDNMPQNELDVCTEMGIEIRYSVGGTKVQSSSYLVNKIK</sequence>
<organism evidence="1">
    <name type="scientific">marine sediment metagenome</name>
    <dbReference type="NCBI Taxonomy" id="412755"/>
    <lineage>
        <taxon>unclassified sequences</taxon>
        <taxon>metagenomes</taxon>
        <taxon>ecological metagenomes</taxon>
    </lineage>
</organism>
<protein>
    <submittedName>
        <fullName evidence="1">Uncharacterized protein</fullName>
    </submittedName>
</protein>
<dbReference type="EMBL" id="BART01021627">
    <property type="protein sequence ID" value="GAH02542.1"/>
    <property type="molecule type" value="Genomic_DNA"/>
</dbReference>
<name>X1C5A8_9ZZZZ</name>